<keyword evidence="3" id="KW-1185">Reference proteome</keyword>
<evidence type="ECO:0000313" key="3">
    <source>
        <dbReference type="Proteomes" id="UP000319756"/>
    </source>
</evidence>
<name>A0A514LHM3_9BACI</name>
<dbReference type="Pfam" id="PF16935">
    <property type="entry name" value="Hol_Tox"/>
    <property type="match status" value="1"/>
</dbReference>
<reference evidence="3" key="1">
    <citation type="submission" date="2019-01" db="EMBL/GenBank/DDBJ databases">
        <title>Genomic analysis of Salicibibacter sp. NKC3-5.</title>
        <authorList>
            <person name="Oh Y.J."/>
        </authorList>
    </citation>
    <scope>NUCLEOTIDE SEQUENCE [LARGE SCALE GENOMIC DNA]</scope>
    <source>
        <strain evidence="3">NKC3-5</strain>
    </source>
</reference>
<dbReference type="AlphaFoldDB" id="A0A514LHM3"/>
<keyword evidence="1" id="KW-0472">Membrane</keyword>
<dbReference type="KEGG" id="sale:EPH95_06035"/>
<feature type="transmembrane region" description="Helical" evidence="1">
    <location>
        <begin position="21"/>
        <end position="43"/>
    </location>
</feature>
<protein>
    <submittedName>
        <fullName evidence="2">Putative holin-like toxin</fullName>
    </submittedName>
</protein>
<dbReference type="InterPro" id="IPR031616">
    <property type="entry name" value="BsrE-like"/>
</dbReference>
<gene>
    <name evidence="2" type="ORF">EPH95_06035</name>
</gene>
<proteinExistence type="predicted"/>
<sequence length="47" mass="5268">MWAFWHIPEMEGGVAMSVFEALQLAIASGMFTLALLTLVWLMLANKK</sequence>
<keyword evidence="1" id="KW-0812">Transmembrane</keyword>
<dbReference type="EMBL" id="CP035485">
    <property type="protein sequence ID" value="QDI90791.1"/>
    <property type="molecule type" value="Genomic_DNA"/>
</dbReference>
<dbReference type="Proteomes" id="UP000319756">
    <property type="component" value="Chromosome"/>
</dbReference>
<evidence type="ECO:0000313" key="2">
    <source>
        <dbReference type="EMBL" id="QDI90791.1"/>
    </source>
</evidence>
<keyword evidence="1" id="KW-1133">Transmembrane helix</keyword>
<accession>A0A514LHM3</accession>
<evidence type="ECO:0000256" key="1">
    <source>
        <dbReference type="SAM" id="Phobius"/>
    </source>
</evidence>
<organism evidence="2 3">
    <name type="scientific">Salicibibacter halophilus</name>
    <dbReference type="NCBI Taxonomy" id="2502791"/>
    <lineage>
        <taxon>Bacteria</taxon>
        <taxon>Bacillati</taxon>
        <taxon>Bacillota</taxon>
        <taxon>Bacilli</taxon>
        <taxon>Bacillales</taxon>
        <taxon>Bacillaceae</taxon>
        <taxon>Salicibibacter</taxon>
    </lineage>
</organism>